<dbReference type="Proteomes" id="UP000282574">
    <property type="component" value="Unassembled WGS sequence"/>
</dbReference>
<evidence type="ECO:0000256" key="1">
    <source>
        <dbReference type="SAM" id="MobiDB-lite"/>
    </source>
</evidence>
<dbReference type="InterPro" id="IPR052948">
    <property type="entry name" value="Low_temp-induced_all0457"/>
</dbReference>
<dbReference type="AlphaFoldDB" id="A0AB37UE84"/>
<feature type="region of interest" description="Disordered" evidence="1">
    <location>
        <begin position="426"/>
        <end position="468"/>
    </location>
</feature>
<keyword evidence="2" id="KW-0472">Membrane</keyword>
<feature type="domain" description="General stress protein 17M-like" evidence="3">
    <location>
        <begin position="255"/>
        <end position="322"/>
    </location>
</feature>
<feature type="compositionally biased region" description="Basic and acidic residues" evidence="1">
    <location>
        <begin position="443"/>
        <end position="459"/>
    </location>
</feature>
<organism evidence="4 5">
    <name type="scientific">Chroococcidiopsis cubana SAG 39.79</name>
    <dbReference type="NCBI Taxonomy" id="388085"/>
    <lineage>
        <taxon>Bacteria</taxon>
        <taxon>Bacillati</taxon>
        <taxon>Cyanobacteriota</taxon>
        <taxon>Cyanophyceae</taxon>
        <taxon>Chroococcidiopsidales</taxon>
        <taxon>Chroococcidiopsidaceae</taxon>
        <taxon>Chroococcidiopsis</taxon>
    </lineage>
</organism>
<reference evidence="4 5" key="1">
    <citation type="journal article" date="2019" name="Genome Biol. Evol.">
        <title>Day and night: Metabolic profiles and evolutionary relationships of six axenic non-marine cyanobacteria.</title>
        <authorList>
            <person name="Will S.E."/>
            <person name="Henke P."/>
            <person name="Boedeker C."/>
            <person name="Huang S."/>
            <person name="Brinkmann H."/>
            <person name="Rohde M."/>
            <person name="Jarek M."/>
            <person name="Friedl T."/>
            <person name="Seufert S."/>
            <person name="Schumacher M."/>
            <person name="Overmann J."/>
            <person name="Neumann-Schaal M."/>
            <person name="Petersen J."/>
        </authorList>
    </citation>
    <scope>NUCLEOTIDE SEQUENCE [LARGE SCALE GENOMIC DNA]</scope>
    <source>
        <strain evidence="4 5">SAG 39.79</strain>
    </source>
</reference>
<feature type="transmembrane region" description="Helical" evidence="2">
    <location>
        <begin position="342"/>
        <end position="375"/>
    </location>
</feature>
<feature type="transmembrane region" description="Helical" evidence="2">
    <location>
        <begin position="310"/>
        <end position="336"/>
    </location>
</feature>
<keyword evidence="5" id="KW-1185">Reference proteome</keyword>
<proteinExistence type="predicted"/>
<feature type="compositionally biased region" description="Polar residues" evidence="1">
    <location>
        <begin position="188"/>
        <end position="204"/>
    </location>
</feature>
<feature type="transmembrane region" description="Helical" evidence="2">
    <location>
        <begin position="113"/>
        <end position="135"/>
    </location>
</feature>
<feature type="transmembrane region" description="Helical" evidence="2">
    <location>
        <begin position="72"/>
        <end position="93"/>
    </location>
</feature>
<evidence type="ECO:0000256" key="2">
    <source>
        <dbReference type="SAM" id="Phobius"/>
    </source>
</evidence>
<name>A0AB37UE84_9CYAN</name>
<dbReference type="PANTHER" id="PTHR36109">
    <property type="entry name" value="MEMBRANE PROTEIN-RELATED"/>
    <property type="match status" value="1"/>
</dbReference>
<dbReference type="Pfam" id="PF11181">
    <property type="entry name" value="YflT"/>
    <property type="match status" value="2"/>
</dbReference>
<keyword evidence="2" id="KW-1133">Transmembrane helix</keyword>
<dbReference type="PANTHER" id="PTHR36109:SF2">
    <property type="entry name" value="MEMBRANE PROTEIN"/>
    <property type="match status" value="1"/>
</dbReference>
<dbReference type="RefSeq" id="WP_106167312.1">
    <property type="nucleotide sequence ID" value="NZ_JAVKZF010000001.1"/>
</dbReference>
<gene>
    <name evidence="4" type="ORF">DSM107010_48200</name>
</gene>
<evidence type="ECO:0000259" key="3">
    <source>
        <dbReference type="Pfam" id="PF11181"/>
    </source>
</evidence>
<sequence length="482" mass="49145">MAVGQHKRAVGVFANRHDAETAIGELKSAGFPMHKVTIIAQDADRKADVAGVNVQDKNQAGNKADEGATAGALTGGTLGGITGLLVGLGALAIPGVGPIMVAGELATVLTTTVAGGAIGAAAGGLVGALIGLGIPEERAQVYSDRVDRGDYLVIVKGSDEEIARAEAILNHRGIEEYGVYDARDVDTTPSAMPMGSSSTGTTADYTPAATGMPVGYSAGYMPGMTPTADYAPGTVAPGTVTPTADRSLYRRKRAVGAFTSRHDAETALNQLRESGFPMDNVNVVSKNADRIDNIAGADVKKNVGNKADEGAAAGALTGGAIGGIGGLLVGLGALAIPGIGPVMLAGATATTIATALSGGAIGAAAGGLAGALVGLGIPEERAKVYNDRLSRGDYLIFVDGTEDEIRRAESVLHHRGIQEWGIYDAPDADTPRRSEYAATDTRNTVRGDDVIDSDTRRTNYDSGVVDPNDPKVIIVDKRDSTL</sequence>
<evidence type="ECO:0000313" key="4">
    <source>
        <dbReference type="EMBL" id="RUT08103.1"/>
    </source>
</evidence>
<evidence type="ECO:0000313" key="5">
    <source>
        <dbReference type="Proteomes" id="UP000282574"/>
    </source>
</evidence>
<accession>A0AB37UE84</accession>
<dbReference type="InterPro" id="IPR025889">
    <property type="entry name" value="GSP17M-like_dom"/>
</dbReference>
<feature type="region of interest" description="Disordered" evidence="1">
    <location>
        <begin position="188"/>
        <end position="208"/>
    </location>
</feature>
<dbReference type="EMBL" id="RSCK01000055">
    <property type="protein sequence ID" value="RUT08103.1"/>
    <property type="molecule type" value="Genomic_DNA"/>
</dbReference>
<feature type="domain" description="General stress protein 17M-like" evidence="3">
    <location>
        <begin position="10"/>
        <end position="74"/>
    </location>
</feature>
<keyword evidence="2" id="KW-0812">Transmembrane</keyword>
<comment type="caution">
    <text evidence="4">The sequence shown here is derived from an EMBL/GenBank/DDBJ whole genome shotgun (WGS) entry which is preliminary data.</text>
</comment>
<protein>
    <recommendedName>
        <fullName evidence="3">General stress protein 17M-like domain-containing protein</fullName>
    </recommendedName>
</protein>